<reference evidence="3" key="1">
    <citation type="journal article" date="2019" name="Int. J. Syst. Evol. Microbiol.">
        <title>The Global Catalogue of Microorganisms (GCM) 10K type strain sequencing project: providing services to taxonomists for standard genome sequencing and annotation.</title>
        <authorList>
            <consortium name="The Broad Institute Genomics Platform"/>
            <consortium name="The Broad Institute Genome Sequencing Center for Infectious Disease"/>
            <person name="Wu L."/>
            <person name="Ma J."/>
        </authorList>
    </citation>
    <scope>NUCLEOTIDE SEQUENCE [LARGE SCALE GENOMIC DNA]</scope>
    <source>
        <strain evidence="3">CCUG 70865</strain>
    </source>
</reference>
<feature type="transmembrane region" description="Helical" evidence="1">
    <location>
        <begin position="121"/>
        <end position="140"/>
    </location>
</feature>
<feature type="transmembrane region" description="Helical" evidence="1">
    <location>
        <begin position="55"/>
        <end position="76"/>
    </location>
</feature>
<accession>A0ABW4HJ83</accession>
<dbReference type="EMBL" id="JBHUDZ010000018">
    <property type="protein sequence ID" value="MFD1605386.1"/>
    <property type="molecule type" value="Genomic_DNA"/>
</dbReference>
<organism evidence="2 3">
    <name type="scientific">Flavobacterium artemisiae</name>
    <dbReference type="NCBI Taxonomy" id="2126556"/>
    <lineage>
        <taxon>Bacteria</taxon>
        <taxon>Pseudomonadati</taxon>
        <taxon>Bacteroidota</taxon>
        <taxon>Flavobacteriia</taxon>
        <taxon>Flavobacteriales</taxon>
        <taxon>Flavobacteriaceae</taxon>
        <taxon>Flavobacterium</taxon>
    </lineage>
</organism>
<gene>
    <name evidence="2" type="ORF">ACFSC2_21805</name>
</gene>
<keyword evidence="1" id="KW-0812">Transmembrane</keyword>
<feature type="transmembrane region" description="Helical" evidence="1">
    <location>
        <begin position="5"/>
        <end position="23"/>
    </location>
</feature>
<feature type="transmembrane region" description="Helical" evidence="1">
    <location>
        <begin position="88"/>
        <end position="109"/>
    </location>
</feature>
<dbReference type="Proteomes" id="UP001597138">
    <property type="component" value="Unassembled WGS sequence"/>
</dbReference>
<comment type="caution">
    <text evidence="2">The sequence shown here is derived from an EMBL/GenBank/DDBJ whole genome shotgun (WGS) entry which is preliminary data.</text>
</comment>
<keyword evidence="3" id="KW-1185">Reference proteome</keyword>
<sequence>MIIRLLITTIISTSAMTLFSYLISENFKKLYKEPVLLKLILDRCNITVSEFLQSIYAWVIHYIIGFIFVFGYYLLWDNKIVPLTILSGLYMGAVCGIIGIISWIIMFRFSGFYKKASDKGYYLQLFFAHVIFGLTAFLVYTNI</sequence>
<evidence type="ECO:0000313" key="3">
    <source>
        <dbReference type="Proteomes" id="UP001597138"/>
    </source>
</evidence>
<protein>
    <submittedName>
        <fullName evidence="2">Uncharacterized protein</fullName>
    </submittedName>
</protein>
<dbReference type="RefSeq" id="WP_379813207.1">
    <property type="nucleotide sequence ID" value="NZ_JBHUDZ010000018.1"/>
</dbReference>
<evidence type="ECO:0000256" key="1">
    <source>
        <dbReference type="SAM" id="Phobius"/>
    </source>
</evidence>
<keyword evidence="1" id="KW-1133">Transmembrane helix</keyword>
<keyword evidence="1" id="KW-0472">Membrane</keyword>
<name>A0ABW4HJ83_9FLAO</name>
<proteinExistence type="predicted"/>
<evidence type="ECO:0000313" key="2">
    <source>
        <dbReference type="EMBL" id="MFD1605386.1"/>
    </source>
</evidence>